<accession>A0ACB9D3K0</accession>
<name>A0ACB9D3K0_CICIN</name>
<protein>
    <submittedName>
        <fullName evidence="1">Uncharacterized protein</fullName>
    </submittedName>
</protein>
<sequence>MSLHVLNNVTIMNNQNTKIDESYTQKIRILGDSQLWPWRAATNSVLIGTRVTFSLELSHRTRFLPVEGSPSLPYKLTPKSIPNSSQLRFEPIFSQQTSSIFSKCRSSLRLSPERRSLSKSRAPTPLTTSRPKSKTRKGFPQTSKG</sequence>
<evidence type="ECO:0000313" key="2">
    <source>
        <dbReference type="Proteomes" id="UP001055811"/>
    </source>
</evidence>
<proteinExistence type="predicted"/>
<dbReference type="Proteomes" id="UP001055811">
    <property type="component" value="Linkage Group LG05"/>
</dbReference>
<organism evidence="1 2">
    <name type="scientific">Cichorium intybus</name>
    <name type="common">Chicory</name>
    <dbReference type="NCBI Taxonomy" id="13427"/>
    <lineage>
        <taxon>Eukaryota</taxon>
        <taxon>Viridiplantae</taxon>
        <taxon>Streptophyta</taxon>
        <taxon>Embryophyta</taxon>
        <taxon>Tracheophyta</taxon>
        <taxon>Spermatophyta</taxon>
        <taxon>Magnoliopsida</taxon>
        <taxon>eudicotyledons</taxon>
        <taxon>Gunneridae</taxon>
        <taxon>Pentapetalae</taxon>
        <taxon>asterids</taxon>
        <taxon>campanulids</taxon>
        <taxon>Asterales</taxon>
        <taxon>Asteraceae</taxon>
        <taxon>Cichorioideae</taxon>
        <taxon>Cichorieae</taxon>
        <taxon>Cichoriinae</taxon>
        <taxon>Cichorium</taxon>
    </lineage>
</organism>
<keyword evidence="2" id="KW-1185">Reference proteome</keyword>
<gene>
    <name evidence="1" type="ORF">L2E82_31336</name>
</gene>
<reference evidence="2" key="1">
    <citation type="journal article" date="2022" name="Mol. Ecol. Resour.">
        <title>The genomes of chicory, endive, great burdock and yacon provide insights into Asteraceae palaeo-polyploidization history and plant inulin production.</title>
        <authorList>
            <person name="Fan W."/>
            <person name="Wang S."/>
            <person name="Wang H."/>
            <person name="Wang A."/>
            <person name="Jiang F."/>
            <person name="Liu H."/>
            <person name="Zhao H."/>
            <person name="Xu D."/>
            <person name="Zhang Y."/>
        </authorList>
    </citation>
    <scope>NUCLEOTIDE SEQUENCE [LARGE SCALE GENOMIC DNA]</scope>
    <source>
        <strain evidence="2">cv. Punajuju</strain>
    </source>
</reference>
<reference evidence="1 2" key="2">
    <citation type="journal article" date="2022" name="Mol. Ecol. Resour.">
        <title>The genomes of chicory, endive, great burdock and yacon provide insights into Asteraceae paleo-polyploidization history and plant inulin production.</title>
        <authorList>
            <person name="Fan W."/>
            <person name="Wang S."/>
            <person name="Wang H."/>
            <person name="Wang A."/>
            <person name="Jiang F."/>
            <person name="Liu H."/>
            <person name="Zhao H."/>
            <person name="Xu D."/>
            <person name="Zhang Y."/>
        </authorList>
    </citation>
    <scope>NUCLEOTIDE SEQUENCE [LARGE SCALE GENOMIC DNA]</scope>
    <source>
        <strain evidence="2">cv. Punajuju</strain>
        <tissue evidence="1">Leaves</tissue>
    </source>
</reference>
<evidence type="ECO:0000313" key="1">
    <source>
        <dbReference type="EMBL" id="KAI3740862.1"/>
    </source>
</evidence>
<comment type="caution">
    <text evidence="1">The sequence shown here is derived from an EMBL/GenBank/DDBJ whole genome shotgun (WGS) entry which is preliminary data.</text>
</comment>
<dbReference type="EMBL" id="CM042013">
    <property type="protein sequence ID" value="KAI3740862.1"/>
    <property type="molecule type" value="Genomic_DNA"/>
</dbReference>